<keyword evidence="10" id="KW-1185">Reference proteome</keyword>
<feature type="transmembrane region" description="Helical" evidence="7">
    <location>
        <begin position="135"/>
        <end position="154"/>
    </location>
</feature>
<comment type="caution">
    <text evidence="9">The sequence shown here is derived from an EMBL/GenBank/DDBJ whole genome shotgun (WGS) entry which is preliminary data.</text>
</comment>
<feature type="domain" description="PGG" evidence="8">
    <location>
        <begin position="13"/>
        <end position="63"/>
    </location>
</feature>
<dbReference type="InterPro" id="IPR026961">
    <property type="entry name" value="PGG_dom"/>
</dbReference>
<evidence type="ECO:0000259" key="8">
    <source>
        <dbReference type="Pfam" id="PF13962"/>
    </source>
</evidence>
<protein>
    <recommendedName>
        <fullName evidence="8">PGG domain-containing protein</fullName>
    </recommendedName>
</protein>
<gene>
    <name evidence="9" type="ORF">SASPL_102310</name>
</gene>
<dbReference type="EMBL" id="PNBA02000001">
    <property type="protein sequence ID" value="KAG6437395.1"/>
    <property type="molecule type" value="Genomic_DNA"/>
</dbReference>
<dbReference type="PANTHER" id="PTHR24186:SF37">
    <property type="entry name" value="PGG DOMAIN-CONTAINING PROTEIN"/>
    <property type="match status" value="1"/>
</dbReference>
<dbReference type="AlphaFoldDB" id="A0A8X8YTG3"/>
<evidence type="ECO:0000313" key="10">
    <source>
        <dbReference type="Proteomes" id="UP000298416"/>
    </source>
</evidence>
<evidence type="ECO:0000256" key="5">
    <source>
        <dbReference type="ARBA" id="ARBA00023043"/>
    </source>
</evidence>
<accession>A0A8X8YTG3</accession>
<keyword evidence="3" id="KW-0677">Repeat</keyword>
<dbReference type="Pfam" id="PF13962">
    <property type="entry name" value="PGG"/>
    <property type="match status" value="1"/>
</dbReference>
<keyword evidence="6 7" id="KW-0472">Membrane</keyword>
<keyword evidence="2 7" id="KW-0812">Transmembrane</keyword>
<evidence type="ECO:0000313" key="9">
    <source>
        <dbReference type="EMBL" id="KAG6437395.1"/>
    </source>
</evidence>
<reference evidence="9" key="1">
    <citation type="submission" date="2018-01" db="EMBL/GenBank/DDBJ databases">
        <authorList>
            <person name="Mao J.F."/>
        </authorList>
    </citation>
    <scope>NUCLEOTIDE SEQUENCE</scope>
    <source>
        <strain evidence="9">Huo1</strain>
        <tissue evidence="9">Leaf</tissue>
    </source>
</reference>
<evidence type="ECO:0000256" key="1">
    <source>
        <dbReference type="ARBA" id="ARBA00004141"/>
    </source>
</evidence>
<proteinExistence type="predicted"/>
<comment type="subcellular location">
    <subcellularLocation>
        <location evidence="1">Membrane</location>
        <topology evidence="1">Multi-pass membrane protein</topology>
    </subcellularLocation>
</comment>
<sequence length="172" mass="19152">MSYPSHHQIPPEDWLTKKRDSVMVVAVLIATMAFQAAVSPTGGVWQDNSSGHRAGEAVMAYKNPNIQELHMLQHGGVCDVTQHNLAAHHRLAVQVQILHVGPRGDHVGIRDGGWSDIWGFDNGGHPQNSQEVAQIVAWEWLMAVLLVGTSLRLLRRWWRSPVNCFKQCVVTV</sequence>
<feature type="transmembrane region" description="Helical" evidence="7">
    <location>
        <begin position="21"/>
        <end position="38"/>
    </location>
</feature>
<evidence type="ECO:0000256" key="7">
    <source>
        <dbReference type="SAM" id="Phobius"/>
    </source>
</evidence>
<evidence type="ECO:0000256" key="3">
    <source>
        <dbReference type="ARBA" id="ARBA00022737"/>
    </source>
</evidence>
<reference evidence="9" key="2">
    <citation type="submission" date="2020-08" db="EMBL/GenBank/DDBJ databases">
        <title>Plant Genome Project.</title>
        <authorList>
            <person name="Zhang R.-G."/>
        </authorList>
    </citation>
    <scope>NUCLEOTIDE SEQUENCE</scope>
    <source>
        <strain evidence="9">Huo1</strain>
        <tissue evidence="9">Leaf</tissue>
    </source>
</reference>
<evidence type="ECO:0000256" key="4">
    <source>
        <dbReference type="ARBA" id="ARBA00022989"/>
    </source>
</evidence>
<dbReference type="Proteomes" id="UP000298416">
    <property type="component" value="Unassembled WGS sequence"/>
</dbReference>
<dbReference type="PANTHER" id="PTHR24186">
    <property type="entry name" value="PROTEIN PHOSPHATASE 1 REGULATORY SUBUNIT"/>
    <property type="match status" value="1"/>
</dbReference>
<name>A0A8X8YTG3_SALSN</name>
<keyword evidence="4 7" id="KW-1133">Transmembrane helix</keyword>
<dbReference type="GO" id="GO:0005886">
    <property type="term" value="C:plasma membrane"/>
    <property type="evidence" value="ECO:0007669"/>
    <property type="project" value="TreeGrafter"/>
</dbReference>
<organism evidence="9">
    <name type="scientific">Salvia splendens</name>
    <name type="common">Scarlet sage</name>
    <dbReference type="NCBI Taxonomy" id="180675"/>
    <lineage>
        <taxon>Eukaryota</taxon>
        <taxon>Viridiplantae</taxon>
        <taxon>Streptophyta</taxon>
        <taxon>Embryophyta</taxon>
        <taxon>Tracheophyta</taxon>
        <taxon>Spermatophyta</taxon>
        <taxon>Magnoliopsida</taxon>
        <taxon>eudicotyledons</taxon>
        <taxon>Gunneridae</taxon>
        <taxon>Pentapetalae</taxon>
        <taxon>asterids</taxon>
        <taxon>lamiids</taxon>
        <taxon>Lamiales</taxon>
        <taxon>Lamiaceae</taxon>
        <taxon>Nepetoideae</taxon>
        <taxon>Mentheae</taxon>
        <taxon>Salviinae</taxon>
        <taxon>Salvia</taxon>
        <taxon>Salvia subgen. Calosphace</taxon>
        <taxon>core Calosphace</taxon>
    </lineage>
</organism>
<keyword evidence="5" id="KW-0040">ANK repeat</keyword>
<evidence type="ECO:0000256" key="6">
    <source>
        <dbReference type="ARBA" id="ARBA00023136"/>
    </source>
</evidence>
<evidence type="ECO:0000256" key="2">
    <source>
        <dbReference type="ARBA" id="ARBA00022692"/>
    </source>
</evidence>